<evidence type="ECO:0000256" key="1">
    <source>
        <dbReference type="SAM" id="Phobius"/>
    </source>
</evidence>
<dbReference type="EMBL" id="JAUSUP010000004">
    <property type="protein sequence ID" value="MDQ0351907.1"/>
    <property type="molecule type" value="Genomic_DNA"/>
</dbReference>
<reference evidence="2 3" key="1">
    <citation type="submission" date="2023-07" db="EMBL/GenBank/DDBJ databases">
        <title>Genomic Encyclopedia of Type Strains, Phase IV (KMG-IV): sequencing the most valuable type-strain genomes for metagenomic binning, comparative biology and taxonomic classification.</title>
        <authorList>
            <person name="Goeker M."/>
        </authorList>
    </citation>
    <scope>NUCLEOTIDE SEQUENCE [LARGE SCALE GENOMIC DNA]</scope>
    <source>
        <strain evidence="2 3">DSM 15448</strain>
    </source>
</reference>
<dbReference type="Proteomes" id="UP001236723">
    <property type="component" value="Unassembled WGS sequence"/>
</dbReference>
<accession>A0ABU0DTW3</accession>
<feature type="transmembrane region" description="Helical" evidence="1">
    <location>
        <begin position="117"/>
        <end position="140"/>
    </location>
</feature>
<dbReference type="RefSeq" id="WP_307068018.1">
    <property type="nucleotide sequence ID" value="NZ_JAUSUP010000004.1"/>
</dbReference>
<protein>
    <submittedName>
        <fullName evidence="2">Membrane protein</fullName>
    </submittedName>
</protein>
<feature type="transmembrane region" description="Helical" evidence="1">
    <location>
        <begin position="88"/>
        <end position="111"/>
    </location>
</feature>
<feature type="transmembrane region" description="Helical" evidence="1">
    <location>
        <begin position="36"/>
        <end position="58"/>
    </location>
</feature>
<evidence type="ECO:0000313" key="3">
    <source>
        <dbReference type="Proteomes" id="UP001236723"/>
    </source>
</evidence>
<gene>
    <name evidence="2" type="ORF">J2R98_001739</name>
</gene>
<keyword evidence="3" id="KW-1185">Reference proteome</keyword>
<keyword evidence="1" id="KW-0812">Transmembrane</keyword>
<sequence>MLEYIWLSLAAWFMGFFPFLEIYLAIPAAMAMGLDVVSAILWSSFGNFLAIPIIVLFYDQLSKIKKINKYFIKLSQSKFSHRISKNGFTFILIATPVVGAWAVAVIGKFVGMEKGKLIVSSAISIGLYGVILGVLTELGINTFFS</sequence>
<keyword evidence="1" id="KW-1133">Transmembrane helix</keyword>
<comment type="caution">
    <text evidence="2">The sequence shown here is derived from an EMBL/GenBank/DDBJ whole genome shotgun (WGS) entry which is preliminary data.</text>
</comment>
<proteinExistence type="predicted"/>
<keyword evidence="1" id="KW-0472">Membrane</keyword>
<organism evidence="2 3">
    <name type="scientific">Alkalibacillus filiformis</name>
    <dbReference type="NCBI Taxonomy" id="200990"/>
    <lineage>
        <taxon>Bacteria</taxon>
        <taxon>Bacillati</taxon>
        <taxon>Bacillota</taxon>
        <taxon>Bacilli</taxon>
        <taxon>Bacillales</taxon>
        <taxon>Bacillaceae</taxon>
        <taxon>Alkalibacillus</taxon>
    </lineage>
</organism>
<name>A0ABU0DTW3_9BACI</name>
<evidence type="ECO:0000313" key="2">
    <source>
        <dbReference type="EMBL" id="MDQ0351907.1"/>
    </source>
</evidence>
<dbReference type="InterPro" id="IPR009577">
    <property type="entry name" value="Sm_multidrug_ex"/>
</dbReference>
<dbReference type="Pfam" id="PF06695">
    <property type="entry name" value="Sm_multidrug_ex"/>
    <property type="match status" value="1"/>
</dbReference>
<feature type="transmembrane region" description="Helical" evidence="1">
    <location>
        <begin position="7"/>
        <end position="30"/>
    </location>
</feature>